<feature type="domain" description="SUI1" evidence="3">
    <location>
        <begin position="549"/>
        <end position="627"/>
    </location>
</feature>
<dbReference type="RefSeq" id="XP_016763532.1">
    <property type="nucleotide sequence ID" value="XM_016904215.1"/>
</dbReference>
<dbReference type="Pfam" id="PF01253">
    <property type="entry name" value="SUI1"/>
    <property type="match status" value="1"/>
</dbReference>
<dbReference type="GO" id="GO:0001731">
    <property type="term" value="P:formation of translation preinitiation complex"/>
    <property type="evidence" value="ECO:0007669"/>
    <property type="project" value="InterPro"/>
</dbReference>
<evidence type="ECO:0000313" key="5">
    <source>
        <dbReference type="Proteomes" id="UP000016931"/>
    </source>
</evidence>
<dbReference type="Proteomes" id="UP000016931">
    <property type="component" value="Unassembled WGS sequence"/>
</dbReference>
<dbReference type="InterPro" id="IPR039759">
    <property type="entry name" value="eIF2D_SUI1"/>
</dbReference>
<sequence>MFKKKPHIKALSPLRSSDRRKLADQIIKDFALGGKEAPTNDDTPEQKAEATAAHTALRNSLLPENVQSARFTTTHGPELKQVSGTIYVGHHDGEDARILWFQTDGRMVPSVYTLWHNADIVPLLHTPEIVVKKMVGGADLMIPGLFGGPPFPPRAKKGAVVAVAALEKPTVPVAVGFCEIDVSALQKVRGEKGHAVENMHWLGDELWSYGTGSRPGRQAPDAIEGWAKVLQERGLLEQVANLDLEEENEVGGVALEDGALGQDKTVAESSRMSTNGSELVKTSEAKELSQQDIDNAFRNAFLFGVNHYKTSNPSAKNHGLDYPLTQTVIMSTLVQPFLPAFSSEEAQQLQIKKTSWKNIKKFVKSLDKAKIVESKDSGNETTIVDIDFEDPAITTFKPYRLPKKESSGGPSNGPGNEKTDGADDSIGQKIQVVSSYRPSTKLQPIFDAATGTKSLYTPAEVRDLVSSYLEKERLISETNKRLVKLNPILANAVFDGSGSLDKEVLAKGTVPRDALLDRILHAMSPQYAIVRQGTDPNSVKPKSGAPPKVHITLETRSGNKTVTKVSGLEVYHIDPRPLADELRKVCAGSTSVEPLAGASKKNEKEVLEVMVQGPQKDAVVRALEKRGIDKRWVEVLDKTKGKKR</sequence>
<accession>M3C583</accession>
<protein>
    <submittedName>
        <fullName evidence="4">Eukaryotic translation initiation factor SUI1 family protein</fullName>
    </submittedName>
</protein>
<keyword evidence="5" id="KW-1185">Reference proteome</keyword>
<dbReference type="STRING" id="692275.M3C583"/>
<reference evidence="4 5" key="1">
    <citation type="journal article" date="2012" name="PLoS Pathog.">
        <title>Diverse lifestyles and strategies of plant pathogenesis encoded in the genomes of eighteen Dothideomycetes fungi.</title>
        <authorList>
            <person name="Ohm R.A."/>
            <person name="Feau N."/>
            <person name="Henrissat B."/>
            <person name="Schoch C.L."/>
            <person name="Horwitz B.A."/>
            <person name="Barry K.W."/>
            <person name="Condon B.J."/>
            <person name="Copeland A.C."/>
            <person name="Dhillon B."/>
            <person name="Glaser F."/>
            <person name="Hesse C.N."/>
            <person name="Kosti I."/>
            <person name="LaButti K."/>
            <person name="Lindquist E.A."/>
            <person name="Lucas S."/>
            <person name="Salamov A.A."/>
            <person name="Bradshaw R.E."/>
            <person name="Ciuffetti L."/>
            <person name="Hamelin R.C."/>
            <person name="Kema G.H.J."/>
            <person name="Lawrence C."/>
            <person name="Scott J.A."/>
            <person name="Spatafora J.W."/>
            <person name="Turgeon B.G."/>
            <person name="de Wit P.J.G.M."/>
            <person name="Zhong S."/>
            <person name="Goodwin S.B."/>
            <person name="Grigoriev I.V."/>
        </authorList>
    </citation>
    <scope>NUCLEOTIDE SEQUENCE [LARGE SCALE GENOMIC DNA]</scope>
    <source>
        <strain evidence="4 5">SO2202</strain>
    </source>
</reference>
<keyword evidence="1" id="KW-0963">Cytoplasm</keyword>
<dbReference type="FunFam" id="3.30.780.10:FF:000008">
    <property type="entry name" value="eukaryotic translation initiation factor 2D"/>
    <property type="match status" value="1"/>
</dbReference>
<dbReference type="InterPro" id="IPR004521">
    <property type="entry name" value="Uncharacterised_CHP00451"/>
</dbReference>
<dbReference type="CDD" id="cd21156">
    <property type="entry name" value="PUA_eIF2d-like"/>
    <property type="match status" value="1"/>
</dbReference>
<dbReference type="AlphaFoldDB" id="M3C583"/>
<name>M3C583_SPHMS</name>
<dbReference type="GO" id="GO:0003743">
    <property type="term" value="F:translation initiation factor activity"/>
    <property type="evidence" value="ECO:0007669"/>
    <property type="project" value="UniProtKB-KW"/>
</dbReference>
<evidence type="ECO:0000313" key="4">
    <source>
        <dbReference type="EMBL" id="EMF15411.1"/>
    </source>
</evidence>
<evidence type="ECO:0000256" key="2">
    <source>
        <dbReference type="SAM" id="MobiDB-lite"/>
    </source>
</evidence>
<dbReference type="InterPro" id="IPR015947">
    <property type="entry name" value="PUA-like_sf"/>
</dbReference>
<evidence type="ECO:0000259" key="3">
    <source>
        <dbReference type="PROSITE" id="PS50296"/>
    </source>
</evidence>
<dbReference type="OrthoDB" id="199771at2759"/>
<dbReference type="Gene3D" id="3.30.780.10">
    <property type="entry name" value="SUI1-like domain"/>
    <property type="match status" value="1"/>
</dbReference>
<dbReference type="Pfam" id="PF25304">
    <property type="entry name" value="WHD_eIF2D"/>
    <property type="match status" value="1"/>
</dbReference>
<evidence type="ECO:0000256" key="1">
    <source>
        <dbReference type="ARBA" id="ARBA00022490"/>
    </source>
</evidence>
<dbReference type="PROSITE" id="PS50296">
    <property type="entry name" value="SUI1"/>
    <property type="match status" value="1"/>
</dbReference>
<proteinExistence type="predicted"/>
<dbReference type="NCBIfam" id="TIGR00451">
    <property type="entry name" value="unchar_dom_2"/>
    <property type="match status" value="1"/>
</dbReference>
<dbReference type="InterPro" id="IPR036885">
    <property type="entry name" value="SWIB_MDM2_dom_sf"/>
</dbReference>
<dbReference type="Pfam" id="PF26291">
    <property type="entry name" value="SWIB_eIF2D"/>
    <property type="match status" value="1"/>
</dbReference>
<dbReference type="PROSITE" id="PS50890">
    <property type="entry name" value="PUA"/>
    <property type="match status" value="1"/>
</dbReference>
<dbReference type="Pfam" id="PF26292">
    <property type="entry name" value="PUA_elF2D"/>
    <property type="match status" value="1"/>
</dbReference>
<dbReference type="GeneID" id="27901352"/>
<feature type="region of interest" description="Disordered" evidence="2">
    <location>
        <begin position="399"/>
        <end position="424"/>
    </location>
</feature>
<dbReference type="SUPFAM" id="SSF47592">
    <property type="entry name" value="SWIB/MDM2 domain"/>
    <property type="match status" value="1"/>
</dbReference>
<keyword evidence="4" id="KW-0648">Protein biosynthesis</keyword>
<dbReference type="eggNOG" id="KOG2522">
    <property type="taxonomic scope" value="Eukaryota"/>
</dbReference>
<dbReference type="GO" id="GO:0003723">
    <property type="term" value="F:RNA binding"/>
    <property type="evidence" value="ECO:0007669"/>
    <property type="project" value="InterPro"/>
</dbReference>
<dbReference type="SUPFAM" id="SSF88697">
    <property type="entry name" value="PUA domain-like"/>
    <property type="match status" value="1"/>
</dbReference>
<dbReference type="InterPro" id="IPR039757">
    <property type="entry name" value="EIF2D"/>
</dbReference>
<dbReference type="InterPro" id="IPR036877">
    <property type="entry name" value="SUI1_dom_sf"/>
</dbReference>
<gene>
    <name evidence="4" type="ORF">SEPMUDRAFT_147306</name>
</gene>
<feature type="compositionally biased region" description="Low complexity" evidence="2">
    <location>
        <begin position="407"/>
        <end position="416"/>
    </location>
</feature>
<dbReference type="CDD" id="cd11608">
    <property type="entry name" value="eIF2D_C"/>
    <property type="match status" value="1"/>
</dbReference>
<dbReference type="InterPro" id="IPR057429">
    <property type="entry name" value="WH_eIF2D"/>
</dbReference>
<dbReference type="InterPro" id="IPR058886">
    <property type="entry name" value="SWIB_eIF2D"/>
</dbReference>
<organism evidence="4 5">
    <name type="scientific">Sphaerulina musiva (strain SO2202)</name>
    <name type="common">Poplar stem canker fungus</name>
    <name type="synonym">Septoria musiva</name>
    <dbReference type="NCBI Taxonomy" id="692275"/>
    <lineage>
        <taxon>Eukaryota</taxon>
        <taxon>Fungi</taxon>
        <taxon>Dikarya</taxon>
        <taxon>Ascomycota</taxon>
        <taxon>Pezizomycotina</taxon>
        <taxon>Dothideomycetes</taxon>
        <taxon>Dothideomycetidae</taxon>
        <taxon>Mycosphaerellales</taxon>
        <taxon>Mycosphaerellaceae</taxon>
        <taxon>Sphaerulina</taxon>
    </lineage>
</organism>
<dbReference type="PANTHER" id="PTHR12217">
    <property type="entry name" value="EUKARYOTIC TRANSLATION INITIATION FACTOR 2D"/>
    <property type="match status" value="1"/>
</dbReference>
<dbReference type="PANTHER" id="PTHR12217:SF4">
    <property type="entry name" value="EUKARYOTIC TRANSLATION INITIATION FACTOR 2D"/>
    <property type="match status" value="1"/>
</dbReference>
<dbReference type="EMBL" id="KB456261">
    <property type="protein sequence ID" value="EMF15411.1"/>
    <property type="molecule type" value="Genomic_DNA"/>
</dbReference>
<dbReference type="InterPro" id="IPR041366">
    <property type="entry name" value="Pre-PUA"/>
</dbReference>
<keyword evidence="4" id="KW-0396">Initiation factor</keyword>
<dbReference type="OMA" id="MFLKPYR"/>
<dbReference type="Gene3D" id="3.10.400.20">
    <property type="match status" value="1"/>
</dbReference>
<dbReference type="InterPro" id="IPR048248">
    <property type="entry name" value="PUA_eIF2d-like"/>
</dbReference>
<dbReference type="SUPFAM" id="SSF55159">
    <property type="entry name" value="eIF1-like"/>
    <property type="match status" value="1"/>
</dbReference>
<dbReference type="Pfam" id="PF17832">
    <property type="entry name" value="Pre-PUA"/>
    <property type="match status" value="1"/>
</dbReference>
<dbReference type="InterPro" id="IPR001950">
    <property type="entry name" value="SUI1"/>
</dbReference>
<dbReference type="HOGENOM" id="CLU_012487_1_1_1"/>